<dbReference type="SUPFAM" id="SSF55729">
    <property type="entry name" value="Acyl-CoA N-acyltransferases (Nat)"/>
    <property type="match status" value="1"/>
</dbReference>
<dbReference type="CDD" id="cd04301">
    <property type="entry name" value="NAT_SF"/>
    <property type="match status" value="1"/>
</dbReference>
<gene>
    <name evidence="2" type="ORF">SDC9_67790</name>
</gene>
<evidence type="ECO:0000259" key="1">
    <source>
        <dbReference type="PROSITE" id="PS51186"/>
    </source>
</evidence>
<dbReference type="AlphaFoldDB" id="A0A644XYK6"/>
<dbReference type="InterPro" id="IPR016181">
    <property type="entry name" value="Acyl_CoA_acyltransferase"/>
</dbReference>
<feature type="domain" description="N-acetyltransferase" evidence="1">
    <location>
        <begin position="7"/>
        <end position="157"/>
    </location>
</feature>
<dbReference type="PROSITE" id="PS51186">
    <property type="entry name" value="GNAT"/>
    <property type="match status" value="1"/>
</dbReference>
<dbReference type="GO" id="GO:0016747">
    <property type="term" value="F:acyltransferase activity, transferring groups other than amino-acyl groups"/>
    <property type="evidence" value="ECO:0007669"/>
    <property type="project" value="InterPro"/>
</dbReference>
<dbReference type="Gene3D" id="3.40.630.30">
    <property type="match status" value="1"/>
</dbReference>
<reference evidence="2" key="1">
    <citation type="submission" date="2019-08" db="EMBL/GenBank/DDBJ databases">
        <authorList>
            <person name="Kucharzyk K."/>
            <person name="Murdoch R.W."/>
            <person name="Higgins S."/>
            <person name="Loffler F."/>
        </authorList>
    </citation>
    <scope>NUCLEOTIDE SEQUENCE</scope>
</reference>
<name>A0A644XYK6_9ZZZZ</name>
<organism evidence="2">
    <name type="scientific">bioreactor metagenome</name>
    <dbReference type="NCBI Taxonomy" id="1076179"/>
    <lineage>
        <taxon>unclassified sequences</taxon>
        <taxon>metagenomes</taxon>
        <taxon>ecological metagenomes</taxon>
    </lineage>
</organism>
<dbReference type="InterPro" id="IPR000182">
    <property type="entry name" value="GNAT_dom"/>
</dbReference>
<proteinExistence type="predicted"/>
<dbReference type="Pfam" id="PF13508">
    <property type="entry name" value="Acetyltransf_7"/>
    <property type="match status" value="1"/>
</dbReference>
<accession>A0A644XYK6</accession>
<sequence length="218" mass="24211">MAASPKLTLRRESPADYEAVEAVTREAFWNHYVPGCDEHYLMHVMRASESFLPELDYVAELSGEVVGNIVYTKAEVALDCGGVLDVLSFGPLSVLPAFQGKGIGGALVEYTLYLARSFGHRAVFIYGDPLYYSRFGFVPAETYKIGTRDNFYAPPLQALELVPGALSDAAGRFCEDEVYSIDPEASGEFDKRFPYREKLDGLPSQARFMALIGDRRPR</sequence>
<evidence type="ECO:0000313" key="2">
    <source>
        <dbReference type="EMBL" id="MPM21346.1"/>
    </source>
</evidence>
<dbReference type="EMBL" id="VSSQ01003571">
    <property type="protein sequence ID" value="MPM21346.1"/>
    <property type="molecule type" value="Genomic_DNA"/>
</dbReference>
<comment type="caution">
    <text evidence="2">The sequence shown here is derived from an EMBL/GenBank/DDBJ whole genome shotgun (WGS) entry which is preliminary data.</text>
</comment>
<protein>
    <recommendedName>
        <fullName evidence="1">N-acetyltransferase domain-containing protein</fullName>
    </recommendedName>
</protein>